<dbReference type="InterPro" id="IPR013320">
    <property type="entry name" value="ConA-like_dom_sf"/>
</dbReference>
<evidence type="ECO:0000313" key="2">
    <source>
        <dbReference type="Proteomes" id="UP000813018"/>
    </source>
</evidence>
<gene>
    <name evidence="1" type="ORF">K0O23_03870</name>
</gene>
<keyword evidence="2" id="KW-1185">Reference proteome</keyword>
<proteinExistence type="predicted"/>
<comment type="caution">
    <text evidence="1">The sequence shown here is derived from an EMBL/GenBank/DDBJ whole genome shotgun (WGS) entry which is preliminary data.</text>
</comment>
<protein>
    <submittedName>
        <fullName evidence="1">LamG domain-containing protein</fullName>
    </submittedName>
</protein>
<reference evidence="1 2" key="1">
    <citation type="journal article" date="2016" name="Int. J. Syst. Evol. Microbiol.">
        <title>Pontibacter aydingkolensis sp. nov., isolated from soil of a salt lake.</title>
        <authorList>
            <person name="Osman G."/>
            <person name="Zhang T."/>
            <person name="Lou K."/>
            <person name="Gao Y."/>
            <person name="Chang W."/>
            <person name="Lin Q."/>
            <person name="Yang H.M."/>
            <person name="Huo X.D."/>
            <person name="Wang N."/>
        </authorList>
    </citation>
    <scope>NUCLEOTIDE SEQUENCE [LARGE SCALE GENOMIC DNA]</scope>
    <source>
        <strain evidence="1 2">KACC 19255</strain>
    </source>
</reference>
<name>A0ABS7CQR5_9BACT</name>
<dbReference type="EMBL" id="JAHYXK010000002">
    <property type="protein sequence ID" value="MBW7466192.1"/>
    <property type="molecule type" value="Genomic_DNA"/>
</dbReference>
<dbReference type="RefSeq" id="WP_219876071.1">
    <property type="nucleotide sequence ID" value="NZ_JAHYXK010000002.1"/>
</dbReference>
<sequence>MLWQRKGSAFYGTGENDYISATNIMPNQAQFTMMAWVKSTNIAKDQIFLSNSSGTYMRIYGSRPFYSINTPTQRTYTAPVPYMLNDVWYHLCLTYDGITIRRYFDGVEQASYAQEGYAELHNRAFRMGRFSDGDPRSLEGNLCNVQFWSKALSLSEINTFKYQVFNPDTPDLIAQYPLYYDAKDVKGNDGIIYGTTWSTEAPYQ</sequence>
<dbReference type="Proteomes" id="UP000813018">
    <property type="component" value="Unassembled WGS sequence"/>
</dbReference>
<dbReference type="Gene3D" id="2.60.120.200">
    <property type="match status" value="1"/>
</dbReference>
<accession>A0ABS7CQR5</accession>
<dbReference type="Pfam" id="PF13385">
    <property type="entry name" value="Laminin_G_3"/>
    <property type="match status" value="1"/>
</dbReference>
<dbReference type="SUPFAM" id="SSF49899">
    <property type="entry name" value="Concanavalin A-like lectins/glucanases"/>
    <property type="match status" value="1"/>
</dbReference>
<organism evidence="1 2">
    <name type="scientific">Pontibacter aydingkolensis</name>
    <dbReference type="NCBI Taxonomy" id="1911536"/>
    <lineage>
        <taxon>Bacteria</taxon>
        <taxon>Pseudomonadati</taxon>
        <taxon>Bacteroidota</taxon>
        <taxon>Cytophagia</taxon>
        <taxon>Cytophagales</taxon>
        <taxon>Hymenobacteraceae</taxon>
        <taxon>Pontibacter</taxon>
    </lineage>
</organism>
<evidence type="ECO:0000313" key="1">
    <source>
        <dbReference type="EMBL" id="MBW7466192.1"/>
    </source>
</evidence>